<proteinExistence type="predicted"/>
<dbReference type="STRING" id="1003195.SCATT_05730"/>
<accession>G8WRC7</accession>
<dbReference type="AlphaFoldDB" id="G8WRC7"/>
<sequence length="154" mass="16820">MQPDAARALAIWREAFTRQHQSAATALRTAFPLLVDVPPPTGCCPTRLRWERAGVGSGTVCVDDHTRATIEFTGLPHVAGVVLDRLLPGLFEDAPRGIAQSGPGEYYWYDEATTAEWTATVDRDGRTDWEFAYISVPDAVMVLDSLHIALPTAP</sequence>
<dbReference type="Proteomes" id="UP000007842">
    <property type="component" value="Chromosome"/>
</dbReference>
<reference evidence="2" key="1">
    <citation type="submission" date="2011-12" db="EMBL/GenBank/DDBJ databases">
        <title>Complete genome sequence of Streptomyces cattleya strain DSM 46488.</title>
        <authorList>
            <person name="Ou H.-Y."/>
            <person name="Li P."/>
            <person name="Zhao C."/>
            <person name="O'Hagan D."/>
            <person name="Deng Z."/>
        </authorList>
    </citation>
    <scope>NUCLEOTIDE SEQUENCE [LARGE SCALE GENOMIC DNA]</scope>
    <source>
        <strain evidence="2">ATCC 35852 / DSM 46488 / JCM 4925 / NBRC 14057 / NRRL 8057</strain>
    </source>
</reference>
<name>G8WRC7_STREN</name>
<organism evidence="1 2">
    <name type="scientific">Streptantibioticus cattleyicolor (strain ATCC 35852 / DSM 46488 / JCM 4925 / NBRC 14057 / NRRL 8057)</name>
    <name type="common">Streptomyces cattleya</name>
    <dbReference type="NCBI Taxonomy" id="1003195"/>
    <lineage>
        <taxon>Bacteria</taxon>
        <taxon>Bacillati</taxon>
        <taxon>Actinomycetota</taxon>
        <taxon>Actinomycetes</taxon>
        <taxon>Kitasatosporales</taxon>
        <taxon>Streptomycetaceae</taxon>
        <taxon>Streptantibioticus</taxon>
    </lineage>
</organism>
<gene>
    <name evidence="1" type="ordered locus">SCATT_05730</name>
</gene>
<dbReference type="KEGG" id="scy:SCATT_05730"/>
<evidence type="ECO:0000313" key="2">
    <source>
        <dbReference type="Proteomes" id="UP000007842"/>
    </source>
</evidence>
<dbReference type="HOGENOM" id="CLU_1703199_0_0_11"/>
<dbReference type="EMBL" id="CP003219">
    <property type="protein sequence ID" value="AEW92944.1"/>
    <property type="molecule type" value="Genomic_DNA"/>
</dbReference>
<dbReference type="PATRIC" id="fig|1003195.29.peg.572"/>
<protein>
    <submittedName>
        <fullName evidence="1">Uncharacterized protein</fullName>
    </submittedName>
</protein>
<evidence type="ECO:0000313" key="1">
    <source>
        <dbReference type="EMBL" id="AEW92944.1"/>
    </source>
</evidence>
<keyword evidence="2" id="KW-1185">Reference proteome</keyword>